<dbReference type="InterPro" id="IPR050602">
    <property type="entry name" value="Malonyl-ACP_OMT"/>
</dbReference>
<gene>
    <name evidence="4" type="ORF">ABEG18_21585</name>
</gene>
<evidence type="ECO:0000256" key="2">
    <source>
        <dbReference type="ARBA" id="ARBA00022679"/>
    </source>
</evidence>
<dbReference type="PANTHER" id="PTHR13090">
    <property type="entry name" value="ARGININE-HYDROXYLASE NDUFAF5, MITOCHONDRIAL"/>
    <property type="match status" value="1"/>
</dbReference>
<feature type="domain" description="Methyltransferase type 11" evidence="3">
    <location>
        <begin position="67"/>
        <end position="142"/>
    </location>
</feature>
<keyword evidence="2" id="KW-0808">Transferase</keyword>
<evidence type="ECO:0000256" key="1">
    <source>
        <dbReference type="ARBA" id="ARBA00022603"/>
    </source>
</evidence>
<dbReference type="GO" id="GO:0008757">
    <property type="term" value="F:S-adenosylmethionine-dependent methyltransferase activity"/>
    <property type="evidence" value="ECO:0007669"/>
    <property type="project" value="InterPro"/>
</dbReference>
<dbReference type="SUPFAM" id="SSF53335">
    <property type="entry name" value="S-adenosyl-L-methionine-dependent methyltransferases"/>
    <property type="match status" value="1"/>
</dbReference>
<dbReference type="Gene3D" id="3.40.50.150">
    <property type="entry name" value="Vaccinia Virus protein VP39"/>
    <property type="match status" value="1"/>
</dbReference>
<keyword evidence="1 4" id="KW-0489">Methyltransferase</keyword>
<sequence>MSGPPVLFDRDLARLRLARAVRAADGDEGAAFLLRRAAEDLDDRLGAVLRRFEVGVDLGGALPLAAAHMAGSEQVGSVLRLAPLDEPRDPRWETVAAPDESVPLGPESVDLVISLLWLQGVNDLPGMLVQLRRALRPDGLFLGCMAGGATLTELRQCLTEAESEVEGGASPRVFPFADVRDLGALLQRAGFALPVTDADAVVVRYADPLALMRDLRAMGATNTLVARRRTPLRRATLIRALEIYAERFSDPDGRVRATFELVWLSGWAPHDSQQKPLRPGSARMRLAEALGVPEQPAGDKPG</sequence>
<accession>A0AAU7JDQ1</accession>
<dbReference type="GO" id="GO:0032259">
    <property type="term" value="P:methylation"/>
    <property type="evidence" value="ECO:0007669"/>
    <property type="project" value="UniProtKB-KW"/>
</dbReference>
<organism evidence="4">
    <name type="scientific">Alsobacter sp. KACC 23698</name>
    <dbReference type="NCBI Taxonomy" id="3149229"/>
    <lineage>
        <taxon>Bacteria</taxon>
        <taxon>Pseudomonadati</taxon>
        <taxon>Pseudomonadota</taxon>
        <taxon>Alphaproteobacteria</taxon>
        <taxon>Hyphomicrobiales</taxon>
        <taxon>Alsobacteraceae</taxon>
        <taxon>Alsobacter</taxon>
    </lineage>
</organism>
<dbReference type="EMBL" id="CP157484">
    <property type="protein sequence ID" value="XBO38269.1"/>
    <property type="molecule type" value="Genomic_DNA"/>
</dbReference>
<proteinExistence type="predicted"/>
<reference evidence="4" key="1">
    <citation type="submission" date="2024-05" db="EMBL/GenBank/DDBJ databases">
        <authorList>
            <person name="Kim S."/>
            <person name="Heo J."/>
            <person name="Choi H."/>
            <person name="Choi Y."/>
            <person name="Kwon S.-W."/>
            <person name="Kim Y."/>
        </authorList>
    </citation>
    <scope>NUCLEOTIDE SEQUENCE</scope>
    <source>
        <strain evidence="4">KACC 23698</strain>
    </source>
</reference>
<dbReference type="AlphaFoldDB" id="A0AAU7JDQ1"/>
<name>A0AAU7JDQ1_9HYPH</name>
<dbReference type="PANTHER" id="PTHR13090:SF1">
    <property type="entry name" value="ARGININE-HYDROXYLASE NDUFAF5, MITOCHONDRIAL"/>
    <property type="match status" value="1"/>
</dbReference>
<dbReference type="Pfam" id="PF08241">
    <property type="entry name" value="Methyltransf_11"/>
    <property type="match status" value="1"/>
</dbReference>
<evidence type="ECO:0000259" key="3">
    <source>
        <dbReference type="Pfam" id="PF08241"/>
    </source>
</evidence>
<dbReference type="RefSeq" id="WP_406855107.1">
    <property type="nucleotide sequence ID" value="NZ_CP157484.1"/>
</dbReference>
<dbReference type="InterPro" id="IPR013216">
    <property type="entry name" value="Methyltransf_11"/>
</dbReference>
<protein>
    <submittedName>
        <fullName evidence="4">Methyltransferase domain-containing protein</fullName>
    </submittedName>
</protein>
<evidence type="ECO:0000313" key="4">
    <source>
        <dbReference type="EMBL" id="XBO38269.1"/>
    </source>
</evidence>
<dbReference type="InterPro" id="IPR029063">
    <property type="entry name" value="SAM-dependent_MTases_sf"/>
</dbReference>